<evidence type="ECO:0000313" key="1">
    <source>
        <dbReference type="EMBL" id="KAH7111678.1"/>
    </source>
</evidence>
<dbReference type="Proteomes" id="UP000717696">
    <property type="component" value="Unassembled WGS sequence"/>
</dbReference>
<feature type="non-terminal residue" evidence="1">
    <location>
        <position position="1"/>
    </location>
</feature>
<evidence type="ECO:0000313" key="2">
    <source>
        <dbReference type="Proteomes" id="UP000717696"/>
    </source>
</evidence>
<dbReference type="EMBL" id="JAGMUU010000055">
    <property type="protein sequence ID" value="KAH7111678.1"/>
    <property type="molecule type" value="Genomic_DNA"/>
</dbReference>
<sequence length="143" mass="16338">LHLSEAIFQLSMMFWTHRDPAGDMSSSVLIHYTAVMGIQRDSLAYYSAYNSTPKLAALMWVGRLLFLEYALPVYTYDTLAFPWPCRTSYLSQPDRLDSIRRKYLLRGGYTPFGEMIELKAFAKSIVKREGIPGNLSWAPDGRS</sequence>
<feature type="non-terminal residue" evidence="1">
    <location>
        <position position="143"/>
    </location>
</feature>
<dbReference type="OrthoDB" id="5082897at2759"/>
<keyword evidence="2" id="KW-1185">Reference proteome</keyword>
<organism evidence="1 2">
    <name type="scientific">Dactylonectria estremocensis</name>
    <dbReference type="NCBI Taxonomy" id="1079267"/>
    <lineage>
        <taxon>Eukaryota</taxon>
        <taxon>Fungi</taxon>
        <taxon>Dikarya</taxon>
        <taxon>Ascomycota</taxon>
        <taxon>Pezizomycotina</taxon>
        <taxon>Sordariomycetes</taxon>
        <taxon>Hypocreomycetidae</taxon>
        <taxon>Hypocreales</taxon>
        <taxon>Nectriaceae</taxon>
        <taxon>Dactylonectria</taxon>
    </lineage>
</organism>
<proteinExistence type="predicted"/>
<protein>
    <submittedName>
        <fullName evidence="1">Uncharacterized protein</fullName>
    </submittedName>
</protein>
<reference evidence="1" key="1">
    <citation type="journal article" date="2021" name="Nat. Commun.">
        <title>Genetic determinants of endophytism in the Arabidopsis root mycobiome.</title>
        <authorList>
            <person name="Mesny F."/>
            <person name="Miyauchi S."/>
            <person name="Thiergart T."/>
            <person name="Pickel B."/>
            <person name="Atanasova L."/>
            <person name="Karlsson M."/>
            <person name="Huettel B."/>
            <person name="Barry K.W."/>
            <person name="Haridas S."/>
            <person name="Chen C."/>
            <person name="Bauer D."/>
            <person name="Andreopoulos W."/>
            <person name="Pangilinan J."/>
            <person name="LaButti K."/>
            <person name="Riley R."/>
            <person name="Lipzen A."/>
            <person name="Clum A."/>
            <person name="Drula E."/>
            <person name="Henrissat B."/>
            <person name="Kohler A."/>
            <person name="Grigoriev I.V."/>
            <person name="Martin F.M."/>
            <person name="Hacquard S."/>
        </authorList>
    </citation>
    <scope>NUCLEOTIDE SEQUENCE</scope>
    <source>
        <strain evidence="1">MPI-CAGE-AT-0021</strain>
    </source>
</reference>
<accession>A0A9P9I8B1</accession>
<gene>
    <name evidence="1" type="ORF">B0J13DRAFT_659885</name>
</gene>
<dbReference type="AlphaFoldDB" id="A0A9P9I8B1"/>
<comment type="caution">
    <text evidence="1">The sequence shown here is derived from an EMBL/GenBank/DDBJ whole genome shotgun (WGS) entry which is preliminary data.</text>
</comment>
<name>A0A9P9I8B1_9HYPO</name>